<reference evidence="2" key="1">
    <citation type="journal article" date="2014" name="Int. J. Syst. Evol. Microbiol.">
        <title>Complete genome sequence of Corynebacterium casei LMG S-19264T (=DSM 44701T), isolated from a smear-ripened cheese.</title>
        <authorList>
            <consortium name="US DOE Joint Genome Institute (JGI-PGF)"/>
            <person name="Walter F."/>
            <person name="Albersmeier A."/>
            <person name="Kalinowski J."/>
            <person name="Ruckert C."/>
        </authorList>
    </citation>
    <scope>NUCLEOTIDE SEQUENCE</scope>
    <source>
        <strain evidence="2">VKM Ac-2007</strain>
    </source>
</reference>
<dbReference type="SMART" id="SM00347">
    <property type="entry name" value="HTH_MARR"/>
    <property type="match status" value="1"/>
</dbReference>
<dbReference type="GO" id="GO:0006950">
    <property type="term" value="P:response to stress"/>
    <property type="evidence" value="ECO:0007669"/>
    <property type="project" value="TreeGrafter"/>
</dbReference>
<dbReference type="PRINTS" id="PR00598">
    <property type="entry name" value="HTHMARR"/>
</dbReference>
<feature type="domain" description="HTH marR-type" evidence="1">
    <location>
        <begin position="21"/>
        <end position="150"/>
    </location>
</feature>
<dbReference type="InterPro" id="IPR036388">
    <property type="entry name" value="WH-like_DNA-bd_sf"/>
</dbReference>
<evidence type="ECO:0000313" key="3">
    <source>
        <dbReference type="Proteomes" id="UP001143474"/>
    </source>
</evidence>
<dbReference type="InterPro" id="IPR000835">
    <property type="entry name" value="HTH_MarR-typ"/>
</dbReference>
<dbReference type="Proteomes" id="UP001143474">
    <property type="component" value="Unassembled WGS sequence"/>
</dbReference>
<reference evidence="2" key="2">
    <citation type="submission" date="2023-01" db="EMBL/GenBank/DDBJ databases">
        <authorList>
            <person name="Sun Q."/>
            <person name="Evtushenko L."/>
        </authorList>
    </citation>
    <scope>NUCLEOTIDE SEQUENCE</scope>
    <source>
        <strain evidence="2">VKM Ac-2007</strain>
    </source>
</reference>
<dbReference type="PANTHER" id="PTHR33164:SF57">
    <property type="entry name" value="MARR-FAMILY TRANSCRIPTIONAL REGULATOR"/>
    <property type="match status" value="1"/>
</dbReference>
<dbReference type="PROSITE" id="PS50995">
    <property type="entry name" value="HTH_MARR_2"/>
    <property type="match status" value="1"/>
</dbReference>
<dbReference type="InterPro" id="IPR039422">
    <property type="entry name" value="MarR/SlyA-like"/>
</dbReference>
<organism evidence="2 3">
    <name type="scientific">Streptosporangium carneum</name>
    <dbReference type="NCBI Taxonomy" id="47481"/>
    <lineage>
        <taxon>Bacteria</taxon>
        <taxon>Bacillati</taxon>
        <taxon>Actinomycetota</taxon>
        <taxon>Actinomycetes</taxon>
        <taxon>Streptosporangiales</taxon>
        <taxon>Streptosporangiaceae</taxon>
        <taxon>Streptosporangium</taxon>
    </lineage>
</organism>
<dbReference type="AlphaFoldDB" id="A0A9W6I5P3"/>
<dbReference type="Pfam" id="PF01047">
    <property type="entry name" value="MarR"/>
    <property type="match status" value="1"/>
</dbReference>
<keyword evidence="3" id="KW-1185">Reference proteome</keyword>
<evidence type="ECO:0000313" key="2">
    <source>
        <dbReference type="EMBL" id="GLK11420.1"/>
    </source>
</evidence>
<dbReference type="InterPro" id="IPR036390">
    <property type="entry name" value="WH_DNA-bd_sf"/>
</dbReference>
<dbReference type="GO" id="GO:0003700">
    <property type="term" value="F:DNA-binding transcription factor activity"/>
    <property type="evidence" value="ECO:0007669"/>
    <property type="project" value="InterPro"/>
</dbReference>
<dbReference type="PANTHER" id="PTHR33164">
    <property type="entry name" value="TRANSCRIPTIONAL REGULATOR, MARR FAMILY"/>
    <property type="match status" value="1"/>
</dbReference>
<sequence>MKQAGWGVVADIRIEWPDPEGQEIVERLFAVAVALRVHFEETAADAGLTVPQAHTLIHLQEPQRMGEVAAHLRCEPSHVTAIADSLERCGFLRREPDPEDRRAKRLLLTSRGQQLRDRLLARLFERAPIISVLEADQRTELLSLLRTAQSVAGPDIRR</sequence>
<evidence type="ECO:0000259" key="1">
    <source>
        <dbReference type="PROSITE" id="PS50995"/>
    </source>
</evidence>
<dbReference type="SUPFAM" id="SSF46785">
    <property type="entry name" value="Winged helix' DNA-binding domain"/>
    <property type="match status" value="1"/>
</dbReference>
<accession>A0A9W6I5P3</accession>
<comment type="caution">
    <text evidence="2">The sequence shown here is derived from an EMBL/GenBank/DDBJ whole genome shotgun (WGS) entry which is preliminary data.</text>
</comment>
<name>A0A9W6I5P3_9ACTN</name>
<protein>
    <submittedName>
        <fullName evidence="2">MarR family transcriptional regulator</fullName>
    </submittedName>
</protein>
<gene>
    <name evidence="2" type="ORF">GCM10017600_48270</name>
</gene>
<dbReference type="EMBL" id="BSEV01000011">
    <property type="protein sequence ID" value="GLK11420.1"/>
    <property type="molecule type" value="Genomic_DNA"/>
</dbReference>
<dbReference type="Gene3D" id="1.10.10.10">
    <property type="entry name" value="Winged helix-like DNA-binding domain superfamily/Winged helix DNA-binding domain"/>
    <property type="match status" value="1"/>
</dbReference>
<proteinExistence type="predicted"/>